<proteinExistence type="predicted"/>
<gene>
    <name evidence="1" type="ORF">COC19_05570</name>
</gene>
<evidence type="ECO:0000313" key="1">
    <source>
        <dbReference type="EMBL" id="PCH60677.1"/>
    </source>
</evidence>
<sequence>MLNLIMSLSLFSCLYITDDIVKENIPIGADKDEAIAYLLTMTELEAIRFRERTYDGSDFRYMPSIHGRIMMWRL</sequence>
<evidence type="ECO:0000313" key="2">
    <source>
        <dbReference type="Proteomes" id="UP000218172"/>
    </source>
</evidence>
<protein>
    <submittedName>
        <fullName evidence="1">Uncharacterized protein</fullName>
    </submittedName>
</protein>
<dbReference type="AlphaFoldDB" id="A0A2A4MLP5"/>
<comment type="caution">
    <text evidence="1">The sequence shown here is derived from an EMBL/GenBank/DDBJ whole genome shotgun (WGS) entry which is preliminary data.</text>
</comment>
<reference evidence="2" key="1">
    <citation type="submission" date="2017-08" db="EMBL/GenBank/DDBJ databases">
        <title>A dynamic microbial community with high functional redundancy inhabits the cold, oxic subseafloor aquifer.</title>
        <authorList>
            <person name="Tully B.J."/>
            <person name="Wheat C.G."/>
            <person name="Glazer B.T."/>
            <person name="Huber J.A."/>
        </authorList>
    </citation>
    <scope>NUCLEOTIDE SEQUENCE [LARGE SCALE GENOMIC DNA]</scope>
</reference>
<organism evidence="1 2">
    <name type="scientific">SAR86 cluster bacterium</name>
    <dbReference type="NCBI Taxonomy" id="2030880"/>
    <lineage>
        <taxon>Bacteria</taxon>
        <taxon>Pseudomonadati</taxon>
        <taxon>Pseudomonadota</taxon>
        <taxon>Gammaproteobacteria</taxon>
        <taxon>SAR86 cluster</taxon>
    </lineage>
</organism>
<dbReference type="Proteomes" id="UP000218172">
    <property type="component" value="Unassembled WGS sequence"/>
</dbReference>
<accession>A0A2A4MLP5</accession>
<dbReference type="EMBL" id="NVQR01000084">
    <property type="protein sequence ID" value="PCH60677.1"/>
    <property type="molecule type" value="Genomic_DNA"/>
</dbReference>
<name>A0A2A4MLP5_9GAMM</name>